<dbReference type="OrthoDB" id="6155450at2759"/>
<proteinExistence type="predicted"/>
<evidence type="ECO:0000313" key="2">
    <source>
        <dbReference type="Proteomes" id="UP000596742"/>
    </source>
</evidence>
<accession>A0A8B6GGS4</accession>
<protein>
    <submittedName>
        <fullName evidence="1">Uncharacterized protein</fullName>
    </submittedName>
</protein>
<organism evidence="1 2">
    <name type="scientific">Mytilus galloprovincialis</name>
    <name type="common">Mediterranean mussel</name>
    <dbReference type="NCBI Taxonomy" id="29158"/>
    <lineage>
        <taxon>Eukaryota</taxon>
        <taxon>Metazoa</taxon>
        <taxon>Spiralia</taxon>
        <taxon>Lophotrochozoa</taxon>
        <taxon>Mollusca</taxon>
        <taxon>Bivalvia</taxon>
        <taxon>Autobranchia</taxon>
        <taxon>Pteriomorphia</taxon>
        <taxon>Mytilida</taxon>
        <taxon>Mytiloidea</taxon>
        <taxon>Mytilidae</taxon>
        <taxon>Mytilinae</taxon>
        <taxon>Mytilus</taxon>
    </lineage>
</organism>
<dbReference type="Proteomes" id="UP000596742">
    <property type="component" value="Unassembled WGS sequence"/>
</dbReference>
<keyword evidence="2" id="KW-1185">Reference proteome</keyword>
<dbReference type="EMBL" id="UYJE01008382">
    <property type="protein sequence ID" value="VDI63523.1"/>
    <property type="molecule type" value="Genomic_DNA"/>
</dbReference>
<gene>
    <name evidence="1" type="ORF">MGAL_10B073329</name>
</gene>
<name>A0A8B6GGS4_MYTGA</name>
<dbReference type="AlphaFoldDB" id="A0A8B6GGS4"/>
<reference evidence="1" key="1">
    <citation type="submission" date="2018-11" db="EMBL/GenBank/DDBJ databases">
        <authorList>
            <person name="Alioto T."/>
            <person name="Alioto T."/>
        </authorList>
    </citation>
    <scope>NUCLEOTIDE SEQUENCE</scope>
</reference>
<evidence type="ECO:0000313" key="1">
    <source>
        <dbReference type="EMBL" id="VDI63523.1"/>
    </source>
</evidence>
<comment type="caution">
    <text evidence="1">The sequence shown here is derived from an EMBL/GenBank/DDBJ whole genome shotgun (WGS) entry which is preliminary data.</text>
</comment>
<sequence>MLIPSSLSFFLPKEPAEIPTIHGPMIGGCIDIPSALNIANSSVTVEEMRLGSKSDLLFQLERFTVLQEDVPNADLLVLDGTAIIYMLYDYFNDIVMPYIHDQLRFVSRLGVVWDEFFSNSLTTSTRRKRGEGVRRRVLSNSRVPGN</sequence>